<reference evidence="2" key="1">
    <citation type="journal article" date="2016" name="Genome Announc.">
        <title>Genome sequences of three species of Hanseniaspora isolated from spontaneous wine fermentations.</title>
        <authorList>
            <person name="Sternes P.R."/>
            <person name="Lee D."/>
            <person name="Kutyna D.R."/>
            <person name="Borneman A.R."/>
        </authorList>
    </citation>
    <scope>NUCLEOTIDE SEQUENCE [LARGE SCALE GENOMIC DNA]</scope>
    <source>
        <strain evidence="2">AWRI3580</strain>
    </source>
</reference>
<name>A0A1E5RJA4_HANUV</name>
<evidence type="ECO:0000313" key="1">
    <source>
        <dbReference type="EMBL" id="OEJ86966.1"/>
    </source>
</evidence>
<sequence length="850" mass="99725">MDSKHTQFSHVDLEEILDLSYLEPPNGLLYQCITTPTRFLLYRDNNFVDAHYFEAESIYSQEIKTHVYSSQNSIVFIKNGTFETWKVKEDKLILSNTHKFDDINNLEYVFQDIIDADNRNIKSACLIGYLNDTLRIWQVCFDNENDESYIVFQQSLWIEGYIDDLCMFPVDSTSLDFSACAIRTEDNIKIITISMPYISNAQRYLEDLDIIKKVSDMKLQYKVDGGDPLTFNKLDNFGNNKLKNKKILILNYREVIMGSYYLNLNLLYSGELPRHIDDLKITNSFSKYRKTYSLSKDLQTSFIKMIDNKDELKNTECCLVQHANSMISIMFYNSNLINLKDPSFVNLTYVKDIKSLKFFKDLIFGKFNLLLYVGNKVRSGTIDDINNVIKKGNKLNSSLSLKYNEDDKKKNMKVKTYANINELALLIKILPFECSNLYVFEKKLKVESDYKKMKILNDKDTKHSDEYLFYVNNNFNNNSILTNILSGNKYDLQHKGFKFIESLQGFLYLEMIATDHKVLMNLKLLVYADNKWISKELVSKFHKKFPIRFHDLHKTSVKFMPNIYDSNEVTGLLTYVDKEDIIECYYFSIYEKKEVEVSYKFDIDNGTSNHFEKEEFNIETHKEKGMIQSKIQAKCHIQEETSPKSNVIILEPKFFNADIDIFWIVSDLNLQVVVINKVDNQELKFWSYQKHQDVNKKHWLDSSNWCVSSDGSKCIFSSNNELKVFDILEEYFIDFNIDNKLLVDKLETNSIDSQIIKMIDLDFKTSLIFQFFVDNEELKVRVQSLDMIVLQSTLTPISHNSTINKDNDKIFSMVIVNDENEFNRFKVLVGYKNLVNKVGRIREYDLTLLL</sequence>
<dbReference type="OrthoDB" id="3972344at2759"/>
<accession>A0A1E5RJA4</accession>
<protein>
    <submittedName>
        <fullName evidence="1">Uncharacterized protein</fullName>
    </submittedName>
</protein>
<gene>
    <name evidence="1" type="ORF">AWRI3580_g2725</name>
</gene>
<dbReference type="VEuPathDB" id="FungiDB:AWRI3580_g2725"/>
<dbReference type="Proteomes" id="UP000095358">
    <property type="component" value="Unassembled WGS sequence"/>
</dbReference>
<comment type="caution">
    <text evidence="1">The sequence shown here is derived from an EMBL/GenBank/DDBJ whole genome shotgun (WGS) entry which is preliminary data.</text>
</comment>
<keyword evidence="2" id="KW-1185">Reference proteome</keyword>
<evidence type="ECO:0000313" key="2">
    <source>
        <dbReference type="Proteomes" id="UP000095358"/>
    </source>
</evidence>
<dbReference type="AlphaFoldDB" id="A0A1E5RJA4"/>
<organism evidence="1 2">
    <name type="scientific">Hanseniaspora uvarum</name>
    <name type="common">Yeast</name>
    <name type="synonym">Kloeckera apiculata</name>
    <dbReference type="NCBI Taxonomy" id="29833"/>
    <lineage>
        <taxon>Eukaryota</taxon>
        <taxon>Fungi</taxon>
        <taxon>Dikarya</taxon>
        <taxon>Ascomycota</taxon>
        <taxon>Saccharomycotina</taxon>
        <taxon>Saccharomycetes</taxon>
        <taxon>Saccharomycodales</taxon>
        <taxon>Saccharomycodaceae</taxon>
        <taxon>Hanseniaspora</taxon>
    </lineage>
</organism>
<proteinExistence type="predicted"/>
<dbReference type="EMBL" id="LPNN01000005">
    <property type="protein sequence ID" value="OEJ86966.1"/>
    <property type="molecule type" value="Genomic_DNA"/>
</dbReference>